<dbReference type="PANTHER" id="PTHR18964">
    <property type="entry name" value="ROK (REPRESSOR, ORF, KINASE) FAMILY"/>
    <property type="match status" value="1"/>
</dbReference>
<organism evidence="2 3">
    <name type="scientific">Luteolibacter luteus</name>
    <dbReference type="NCBI Taxonomy" id="2728835"/>
    <lineage>
        <taxon>Bacteria</taxon>
        <taxon>Pseudomonadati</taxon>
        <taxon>Verrucomicrobiota</taxon>
        <taxon>Verrucomicrobiia</taxon>
        <taxon>Verrucomicrobiales</taxon>
        <taxon>Verrucomicrobiaceae</taxon>
        <taxon>Luteolibacter</taxon>
    </lineage>
</organism>
<sequence length="317" mass="33140">MPDTPLSIGVDFGGTSVKFGVLYRSNIIDQAPPISTPDFDGPDALIEAMLRVIGDLRERHPRVEAVGVGVPGFVHFEKGIVHNLTNVPGWVAIPLKKKLSEATGLPVVVENDANCMAYAEWKRGAGRGLQHLVALTLGTGVGGGVVCNGKMVRGAQFGAGEVGQMSIDWQGRRGAYGNLGALEDYVGNNEIGADARQTYLDAGIERHLAECSPAALAKAAMGGDEIALAIWDSVAAKLATAIMNCCWLLNPQAIIIGGGVAKAGDILFNPLTAHLYAQLSAPFKEHLMILPARFGNEAGMVGAAALALEEAGVVLQP</sequence>
<dbReference type="Gene3D" id="3.30.420.40">
    <property type="match status" value="2"/>
</dbReference>
<evidence type="ECO:0000313" key="3">
    <source>
        <dbReference type="Proteomes" id="UP000501812"/>
    </source>
</evidence>
<dbReference type="EMBL" id="CP051774">
    <property type="protein sequence ID" value="QJE94894.1"/>
    <property type="molecule type" value="Genomic_DNA"/>
</dbReference>
<evidence type="ECO:0000313" key="2">
    <source>
        <dbReference type="EMBL" id="QJE94894.1"/>
    </source>
</evidence>
<dbReference type="Pfam" id="PF00480">
    <property type="entry name" value="ROK"/>
    <property type="match status" value="1"/>
</dbReference>
<name>A0A858REB1_9BACT</name>
<dbReference type="AlphaFoldDB" id="A0A858REB1"/>
<dbReference type="RefSeq" id="WP_169453115.1">
    <property type="nucleotide sequence ID" value="NZ_CP051774.1"/>
</dbReference>
<protein>
    <submittedName>
        <fullName evidence="2">ROK family protein</fullName>
    </submittedName>
</protein>
<dbReference type="InterPro" id="IPR043129">
    <property type="entry name" value="ATPase_NBD"/>
</dbReference>
<dbReference type="InterPro" id="IPR000600">
    <property type="entry name" value="ROK"/>
</dbReference>
<proteinExistence type="inferred from homology"/>
<dbReference type="SUPFAM" id="SSF53067">
    <property type="entry name" value="Actin-like ATPase domain"/>
    <property type="match status" value="1"/>
</dbReference>
<reference evidence="2 3" key="1">
    <citation type="submission" date="2020-04" db="EMBL/GenBank/DDBJ databases">
        <title>Luteolibacter sp. G-1-1-1 isolated from soil.</title>
        <authorList>
            <person name="Dahal R.H."/>
        </authorList>
    </citation>
    <scope>NUCLEOTIDE SEQUENCE [LARGE SCALE GENOMIC DNA]</scope>
    <source>
        <strain evidence="2 3">G-1-1-1</strain>
    </source>
</reference>
<evidence type="ECO:0000256" key="1">
    <source>
        <dbReference type="ARBA" id="ARBA00006479"/>
    </source>
</evidence>
<dbReference type="PANTHER" id="PTHR18964:SF149">
    <property type="entry name" value="BIFUNCTIONAL UDP-N-ACETYLGLUCOSAMINE 2-EPIMERASE_N-ACETYLMANNOSAMINE KINASE"/>
    <property type="match status" value="1"/>
</dbReference>
<comment type="similarity">
    <text evidence="1">Belongs to the ROK (NagC/XylR) family.</text>
</comment>
<dbReference type="KEGG" id="luo:HHL09_03570"/>
<gene>
    <name evidence="2" type="ORF">HHL09_03570</name>
</gene>
<dbReference type="Proteomes" id="UP000501812">
    <property type="component" value="Chromosome"/>
</dbReference>
<accession>A0A858REB1</accession>
<keyword evidence="3" id="KW-1185">Reference proteome</keyword>